<dbReference type="Gene3D" id="2.60.200.20">
    <property type="match status" value="1"/>
</dbReference>
<name>A0A6A5T2D3_9PLEO</name>
<evidence type="ECO:0000259" key="6">
    <source>
        <dbReference type="PROSITE" id="PS50006"/>
    </source>
</evidence>
<dbReference type="PROSITE" id="PS50006">
    <property type="entry name" value="FHA_DOMAIN"/>
    <property type="match status" value="1"/>
</dbReference>
<dbReference type="Gene3D" id="1.10.510.10">
    <property type="entry name" value="Transferase(Phosphotransferase) domain 1"/>
    <property type="match status" value="1"/>
</dbReference>
<evidence type="ECO:0000256" key="4">
    <source>
        <dbReference type="PROSITE-ProRule" id="PRU10141"/>
    </source>
</evidence>
<dbReference type="GO" id="GO:0004672">
    <property type="term" value="F:protein kinase activity"/>
    <property type="evidence" value="ECO:0007669"/>
    <property type="project" value="InterPro"/>
</dbReference>
<feature type="compositionally biased region" description="Acidic residues" evidence="5">
    <location>
        <begin position="716"/>
        <end position="725"/>
    </location>
</feature>
<dbReference type="SUPFAM" id="SSF49879">
    <property type="entry name" value="SMAD/FHA domain"/>
    <property type="match status" value="1"/>
</dbReference>
<feature type="binding site" evidence="4">
    <location>
        <position position="186"/>
    </location>
    <ligand>
        <name>ATP</name>
        <dbReference type="ChEBI" id="CHEBI:30616"/>
    </ligand>
</feature>
<evidence type="ECO:0000256" key="2">
    <source>
        <dbReference type="ARBA" id="ARBA00022741"/>
    </source>
</evidence>
<keyword evidence="2 4" id="KW-0547">Nucleotide-binding</keyword>
<keyword evidence="8" id="KW-0808">Transferase</keyword>
<keyword evidence="3 4" id="KW-0067">ATP-binding</keyword>
<dbReference type="InterPro" id="IPR011009">
    <property type="entry name" value="Kinase-like_dom_sf"/>
</dbReference>
<keyword evidence="8" id="KW-0418">Kinase</keyword>
<feature type="compositionally biased region" description="Basic and acidic residues" evidence="5">
    <location>
        <begin position="755"/>
        <end position="768"/>
    </location>
</feature>
<feature type="region of interest" description="Disordered" evidence="5">
    <location>
        <begin position="623"/>
        <end position="667"/>
    </location>
</feature>
<dbReference type="Pfam" id="PF00069">
    <property type="entry name" value="Pkinase"/>
    <property type="match status" value="1"/>
</dbReference>
<reference evidence="8" key="1">
    <citation type="journal article" date="2020" name="Stud. Mycol.">
        <title>101 Dothideomycetes genomes: a test case for predicting lifestyles and emergence of pathogens.</title>
        <authorList>
            <person name="Haridas S."/>
            <person name="Albert R."/>
            <person name="Binder M."/>
            <person name="Bloem J."/>
            <person name="Labutti K."/>
            <person name="Salamov A."/>
            <person name="Andreopoulos B."/>
            <person name="Baker S."/>
            <person name="Barry K."/>
            <person name="Bills G."/>
            <person name="Bluhm B."/>
            <person name="Cannon C."/>
            <person name="Castanera R."/>
            <person name="Culley D."/>
            <person name="Daum C."/>
            <person name="Ezra D."/>
            <person name="Gonzalez J."/>
            <person name="Henrissat B."/>
            <person name="Kuo A."/>
            <person name="Liang C."/>
            <person name="Lipzen A."/>
            <person name="Lutzoni F."/>
            <person name="Magnuson J."/>
            <person name="Mondo S."/>
            <person name="Nolan M."/>
            <person name="Ohm R."/>
            <person name="Pangilinan J."/>
            <person name="Park H.-J."/>
            <person name="Ramirez L."/>
            <person name="Alfaro M."/>
            <person name="Sun H."/>
            <person name="Tritt A."/>
            <person name="Yoshinaga Y."/>
            <person name="Zwiers L.-H."/>
            <person name="Turgeon B."/>
            <person name="Goodwin S."/>
            <person name="Spatafora J."/>
            <person name="Crous P."/>
            <person name="Grigoriev I."/>
        </authorList>
    </citation>
    <scope>NUCLEOTIDE SEQUENCE</scope>
    <source>
        <strain evidence="8">CBS 161.51</strain>
    </source>
</reference>
<dbReference type="InterPro" id="IPR008984">
    <property type="entry name" value="SMAD_FHA_dom_sf"/>
</dbReference>
<dbReference type="SMART" id="SM00220">
    <property type="entry name" value="S_TKc"/>
    <property type="match status" value="1"/>
</dbReference>
<dbReference type="GO" id="GO:0005524">
    <property type="term" value="F:ATP binding"/>
    <property type="evidence" value="ECO:0007669"/>
    <property type="project" value="UniProtKB-UniRule"/>
</dbReference>
<dbReference type="PROSITE" id="PS00107">
    <property type="entry name" value="PROTEIN_KINASE_ATP"/>
    <property type="match status" value="1"/>
</dbReference>
<comment type="similarity">
    <text evidence="1">Belongs to the protein kinase superfamily. CAMK Ser/Thr protein kinase family. CHEK2 subfamily.</text>
</comment>
<evidence type="ECO:0000259" key="7">
    <source>
        <dbReference type="PROSITE" id="PS50011"/>
    </source>
</evidence>
<feature type="compositionally biased region" description="Low complexity" evidence="5">
    <location>
        <begin position="729"/>
        <end position="742"/>
    </location>
</feature>
<dbReference type="SUPFAM" id="SSF56112">
    <property type="entry name" value="Protein kinase-like (PK-like)"/>
    <property type="match status" value="1"/>
</dbReference>
<dbReference type="Gene3D" id="3.30.200.20">
    <property type="entry name" value="Phosphorylase Kinase, domain 1"/>
    <property type="match status" value="1"/>
</dbReference>
<dbReference type="InterPro" id="IPR000719">
    <property type="entry name" value="Prot_kinase_dom"/>
</dbReference>
<evidence type="ECO:0000256" key="3">
    <source>
        <dbReference type="ARBA" id="ARBA00022840"/>
    </source>
</evidence>
<feature type="region of interest" description="Disordered" evidence="5">
    <location>
        <begin position="578"/>
        <end position="608"/>
    </location>
</feature>
<accession>A0A6A5T2D3</accession>
<dbReference type="PROSITE" id="PS00108">
    <property type="entry name" value="PROTEIN_KINASE_ST"/>
    <property type="match status" value="1"/>
</dbReference>
<feature type="domain" description="Protein kinase" evidence="7">
    <location>
        <begin position="157"/>
        <end position="471"/>
    </location>
</feature>
<proteinExistence type="inferred from homology"/>
<gene>
    <name evidence="8" type="ORF">EJ02DRAFT_450092</name>
</gene>
<evidence type="ECO:0000256" key="5">
    <source>
        <dbReference type="SAM" id="MobiDB-lite"/>
    </source>
</evidence>
<evidence type="ECO:0000313" key="9">
    <source>
        <dbReference type="Proteomes" id="UP000800038"/>
    </source>
</evidence>
<feature type="region of interest" description="Disordered" evidence="5">
    <location>
        <begin position="711"/>
        <end position="803"/>
    </location>
</feature>
<evidence type="ECO:0000313" key="8">
    <source>
        <dbReference type="EMBL" id="KAF1947125.1"/>
    </source>
</evidence>
<feature type="domain" description="FHA" evidence="6">
    <location>
        <begin position="34"/>
        <end position="94"/>
    </location>
</feature>
<dbReference type="InterPro" id="IPR008271">
    <property type="entry name" value="Ser/Thr_kinase_AS"/>
</dbReference>
<dbReference type="OrthoDB" id="74764at2759"/>
<feature type="compositionally biased region" description="Basic residues" evidence="5">
    <location>
        <begin position="794"/>
        <end position="803"/>
    </location>
</feature>
<dbReference type="PROSITE" id="PS50011">
    <property type="entry name" value="PROTEIN_KINASE_DOM"/>
    <property type="match status" value="1"/>
</dbReference>
<dbReference type="Proteomes" id="UP000800038">
    <property type="component" value="Unassembled WGS sequence"/>
</dbReference>
<evidence type="ECO:0000256" key="1">
    <source>
        <dbReference type="ARBA" id="ARBA00005575"/>
    </source>
</evidence>
<feature type="compositionally biased region" description="Polar residues" evidence="5">
    <location>
        <begin position="633"/>
        <end position="646"/>
    </location>
</feature>
<dbReference type="InterPro" id="IPR000253">
    <property type="entry name" value="FHA_dom"/>
</dbReference>
<keyword evidence="9" id="KW-1185">Reference proteome</keyword>
<protein>
    <submittedName>
        <fullName evidence="8">Pkinase-domain-containing protein</fullName>
    </submittedName>
</protein>
<dbReference type="EMBL" id="ML976000">
    <property type="protein sequence ID" value="KAF1947125.1"/>
    <property type="molecule type" value="Genomic_DNA"/>
</dbReference>
<dbReference type="InterPro" id="IPR017441">
    <property type="entry name" value="Protein_kinase_ATP_BS"/>
</dbReference>
<dbReference type="AlphaFoldDB" id="A0A6A5T2D3"/>
<feature type="compositionally biased region" description="Basic and acidic residues" evidence="5">
    <location>
        <begin position="578"/>
        <end position="587"/>
    </location>
</feature>
<sequence>MAGEAAAWLQIQIAGDDIDGTHGSGIEVCGNEQFYLGRDTELCRYSWYDDLTISRLHLRIHCILYELDPVAAIAPFVYATDLSANGTYLKKSNTECTASQGPGILMGHNNTFLLDNGDELRISDTVSLIYWSIRPVELVELTPVQEREKSTFASRYLVTGRLLGEGGYGKVLVGVHQDTQRQLACKIIRLDKMYTKLAVPNLRLPTDGRVERVPKTRKRWPTKVANCFREFEILKDLSHPNIVALEKVFWSHNTIYIFQELVTGGDLFSFLEFKNGRLDSMQGAAVMRQILKGIEYIHDQDIVHRDLKPDNILMTSLEDGARVVITDFGNARFLPGKNSPSAVKTDKYQRMFSYVGTLEFAAPEIHRANRAIPVDDGYSKSVDMWSIGSITATVLTGDVIFTDRTHPDYYKDPRSVIMGLAAVCDLSVLDDEYHPSWNVIGGRPKDFIKRLLVLEEDDRMTASEALVHPWFSSYAEDFEDLYARSIADWVPRRKNLQLVERISKLMPDLAAAGLPGNILSQKIISRHFSPSQPGPTYSNLLKTSASQRWRADISLPSIPGDYEAAQFATQVQPPLYDTKEAEHKRQQVSESNNPIQSGQQSYGADLPDNTEFQLYDTHASRNTKISLERETSIDSSLSQPSLTNAAATGRHDNNAEDDEDEDSYGSTESLNRVMNDYSQQGYCIRVRQSPVFQEAQELVQVGETPFAEQIGHEGYGENEDDDQQAEESYYQTQFPEEYQQQQGEEDEDSILVRETPPEILRKHPRSSDETLPTYDLWFGDKGADAETDADEYGKRRKLSRYPR</sequence>
<organism evidence="8 9">
    <name type="scientific">Clathrospora elynae</name>
    <dbReference type="NCBI Taxonomy" id="706981"/>
    <lineage>
        <taxon>Eukaryota</taxon>
        <taxon>Fungi</taxon>
        <taxon>Dikarya</taxon>
        <taxon>Ascomycota</taxon>
        <taxon>Pezizomycotina</taxon>
        <taxon>Dothideomycetes</taxon>
        <taxon>Pleosporomycetidae</taxon>
        <taxon>Pleosporales</taxon>
        <taxon>Diademaceae</taxon>
        <taxon>Clathrospora</taxon>
    </lineage>
</organism>
<feature type="compositionally biased region" description="Polar residues" evidence="5">
    <location>
        <begin position="588"/>
        <end position="602"/>
    </location>
</feature>
<dbReference type="PANTHER" id="PTHR24347">
    <property type="entry name" value="SERINE/THREONINE-PROTEIN KINASE"/>
    <property type="match status" value="1"/>
</dbReference>